<dbReference type="EMBL" id="CP087164">
    <property type="protein sequence ID" value="UGS36764.1"/>
    <property type="molecule type" value="Genomic_DNA"/>
</dbReference>
<proteinExistence type="predicted"/>
<evidence type="ECO:0000313" key="2">
    <source>
        <dbReference type="Proteomes" id="UP001162834"/>
    </source>
</evidence>
<organism evidence="1 2">
    <name type="scientific">Capillimicrobium parvum</name>
    <dbReference type="NCBI Taxonomy" id="2884022"/>
    <lineage>
        <taxon>Bacteria</taxon>
        <taxon>Bacillati</taxon>
        <taxon>Actinomycetota</taxon>
        <taxon>Thermoleophilia</taxon>
        <taxon>Solirubrobacterales</taxon>
        <taxon>Capillimicrobiaceae</taxon>
        <taxon>Capillimicrobium</taxon>
    </lineage>
</organism>
<dbReference type="KEGG" id="sbae:DSM104329_03174"/>
<evidence type="ECO:0000313" key="1">
    <source>
        <dbReference type="EMBL" id="UGS36764.1"/>
    </source>
</evidence>
<sequence length="183" mass="19639">MPAVRAYTTAVVSEDGALQAEILSVPRFFQRDQSVDPFAALASDLHVERAAPVSEQSLASLLEQIAYETSAARRAGPNAVSELVQAITSEPVVVVEQSPALGKSLMALASQGGPGYILVAEGKPFLALAVEASLVVVWFIAGPIQGAREGLREATHDATRTVATEMIERALRERFSRRRRRDA</sequence>
<name>A0A9E7C1J8_9ACTN</name>
<dbReference type="AlphaFoldDB" id="A0A9E7C1J8"/>
<gene>
    <name evidence="1" type="ORF">DSM104329_03174</name>
</gene>
<reference evidence="1" key="1">
    <citation type="journal article" date="2022" name="Int. J. Syst. Evol. Microbiol.">
        <title>Pseudomonas aegrilactucae sp. nov. and Pseudomonas morbosilactucae sp. nov., pathogens causing bacterial rot of lettuce in Japan.</title>
        <authorList>
            <person name="Sawada H."/>
            <person name="Fujikawa T."/>
            <person name="Satou M."/>
        </authorList>
    </citation>
    <scope>NUCLEOTIDE SEQUENCE</scope>
    <source>
        <strain evidence="1">0166_1</strain>
    </source>
</reference>
<dbReference type="Proteomes" id="UP001162834">
    <property type="component" value="Chromosome"/>
</dbReference>
<protein>
    <submittedName>
        <fullName evidence="1">Uncharacterized protein</fullName>
    </submittedName>
</protein>
<keyword evidence="2" id="KW-1185">Reference proteome</keyword>
<dbReference type="RefSeq" id="WP_259310829.1">
    <property type="nucleotide sequence ID" value="NZ_CP087164.1"/>
</dbReference>
<accession>A0A9E7C1J8</accession>